<keyword evidence="2" id="KW-1185">Reference proteome</keyword>
<dbReference type="AlphaFoldDB" id="A0A7X2NU25"/>
<dbReference type="SUPFAM" id="SSF50118">
    <property type="entry name" value="Cell growth inhibitor/plasmid maintenance toxic component"/>
    <property type="match status" value="1"/>
</dbReference>
<dbReference type="Gene3D" id="2.30.30.110">
    <property type="match status" value="1"/>
</dbReference>
<evidence type="ECO:0000313" key="2">
    <source>
        <dbReference type="Proteomes" id="UP000461880"/>
    </source>
</evidence>
<reference evidence="1 2" key="1">
    <citation type="submission" date="2019-08" db="EMBL/GenBank/DDBJ databases">
        <title>In-depth cultivation of the pig gut microbiome towards novel bacterial diversity and tailored functional studies.</title>
        <authorList>
            <person name="Wylensek D."/>
            <person name="Hitch T.C.A."/>
            <person name="Clavel T."/>
        </authorList>
    </citation>
    <scope>NUCLEOTIDE SEQUENCE [LARGE SCALE GENOMIC DNA]</scope>
    <source>
        <strain evidence="1 2">Oil+RF-744-GAM-WT-6</strain>
    </source>
</reference>
<dbReference type="RefSeq" id="WP_105304721.1">
    <property type="nucleotide sequence ID" value="NZ_VUMN01000037.1"/>
</dbReference>
<comment type="caution">
    <text evidence="1">The sequence shown here is derived from an EMBL/GenBank/DDBJ whole genome shotgun (WGS) entry which is preliminary data.</text>
</comment>
<name>A0A7X2NU25_9FIRM</name>
<sequence length="188" mass="21813">MLNYHDVRDLLDEGRPNPPAWKNYIQSRSEVYGTYFPACCEASMISEANWVLRNQYQSGEEIGVRIDPGDICYMDFGQAYLNEMGYQHFGLCMNICRRKAFIIPMTSNPVHYAEAYDEVRNPCGKIHLMQIGKPEGLNKPSVLYMNDARYINTARVIEVKAHIPTDSELFREIRMRFIHLFFQTAAVE</sequence>
<dbReference type="EMBL" id="VUMN01000037">
    <property type="protein sequence ID" value="MSS59560.1"/>
    <property type="molecule type" value="Genomic_DNA"/>
</dbReference>
<organism evidence="1 2">
    <name type="scientific">Stecheria intestinalis</name>
    <dbReference type="NCBI Taxonomy" id="2606630"/>
    <lineage>
        <taxon>Bacteria</taxon>
        <taxon>Bacillati</taxon>
        <taxon>Bacillota</taxon>
        <taxon>Erysipelotrichia</taxon>
        <taxon>Erysipelotrichales</taxon>
        <taxon>Erysipelotrichaceae</taxon>
        <taxon>Stecheria</taxon>
    </lineage>
</organism>
<dbReference type="InterPro" id="IPR011067">
    <property type="entry name" value="Plasmid_toxin/cell-grow_inhib"/>
</dbReference>
<proteinExistence type="predicted"/>
<protein>
    <submittedName>
        <fullName evidence="1">Uncharacterized protein</fullName>
    </submittedName>
</protein>
<evidence type="ECO:0000313" key="1">
    <source>
        <dbReference type="EMBL" id="MSS59560.1"/>
    </source>
</evidence>
<dbReference type="Proteomes" id="UP000461880">
    <property type="component" value="Unassembled WGS sequence"/>
</dbReference>
<gene>
    <name evidence="1" type="ORF">FYJ51_11720</name>
</gene>
<accession>A0A7X2NU25</accession>